<comment type="caution">
    <text evidence="1">The sequence shown here is derived from an EMBL/GenBank/DDBJ whole genome shotgun (WGS) entry which is preliminary data.</text>
</comment>
<proteinExistence type="predicted"/>
<organism evidence="1">
    <name type="scientific">Sesamum radiatum</name>
    <name type="common">Black benniseed</name>
    <dbReference type="NCBI Taxonomy" id="300843"/>
    <lineage>
        <taxon>Eukaryota</taxon>
        <taxon>Viridiplantae</taxon>
        <taxon>Streptophyta</taxon>
        <taxon>Embryophyta</taxon>
        <taxon>Tracheophyta</taxon>
        <taxon>Spermatophyta</taxon>
        <taxon>Magnoliopsida</taxon>
        <taxon>eudicotyledons</taxon>
        <taxon>Gunneridae</taxon>
        <taxon>Pentapetalae</taxon>
        <taxon>asterids</taxon>
        <taxon>lamiids</taxon>
        <taxon>Lamiales</taxon>
        <taxon>Pedaliaceae</taxon>
        <taxon>Sesamum</taxon>
    </lineage>
</organism>
<name>A0AAW2LGJ5_SESRA</name>
<protein>
    <submittedName>
        <fullName evidence="1">Uncharacterized protein</fullName>
    </submittedName>
</protein>
<reference evidence="1" key="1">
    <citation type="submission" date="2020-06" db="EMBL/GenBank/DDBJ databases">
        <authorList>
            <person name="Li T."/>
            <person name="Hu X."/>
            <person name="Zhang T."/>
            <person name="Song X."/>
            <person name="Zhang H."/>
            <person name="Dai N."/>
            <person name="Sheng W."/>
            <person name="Hou X."/>
            <person name="Wei L."/>
        </authorList>
    </citation>
    <scope>NUCLEOTIDE SEQUENCE</scope>
    <source>
        <strain evidence="1">G02</strain>
        <tissue evidence="1">Leaf</tissue>
    </source>
</reference>
<dbReference type="AlphaFoldDB" id="A0AAW2LGJ5"/>
<evidence type="ECO:0000313" key="1">
    <source>
        <dbReference type="EMBL" id="KAL0316841.1"/>
    </source>
</evidence>
<dbReference type="EMBL" id="JACGWJ010000025">
    <property type="protein sequence ID" value="KAL0316841.1"/>
    <property type="molecule type" value="Genomic_DNA"/>
</dbReference>
<reference evidence="1" key="2">
    <citation type="journal article" date="2024" name="Plant">
        <title>Genomic evolution and insights into agronomic trait innovations of Sesamum species.</title>
        <authorList>
            <person name="Miao H."/>
            <person name="Wang L."/>
            <person name="Qu L."/>
            <person name="Liu H."/>
            <person name="Sun Y."/>
            <person name="Le M."/>
            <person name="Wang Q."/>
            <person name="Wei S."/>
            <person name="Zheng Y."/>
            <person name="Lin W."/>
            <person name="Duan Y."/>
            <person name="Cao H."/>
            <person name="Xiong S."/>
            <person name="Wang X."/>
            <person name="Wei L."/>
            <person name="Li C."/>
            <person name="Ma Q."/>
            <person name="Ju M."/>
            <person name="Zhao R."/>
            <person name="Li G."/>
            <person name="Mu C."/>
            <person name="Tian Q."/>
            <person name="Mei H."/>
            <person name="Zhang T."/>
            <person name="Gao T."/>
            <person name="Zhang H."/>
        </authorList>
    </citation>
    <scope>NUCLEOTIDE SEQUENCE</scope>
    <source>
        <strain evidence="1">G02</strain>
    </source>
</reference>
<sequence>MQTIRLPVTLGSRVPECPVFSTLKMRLIHATTSCEEGLAGLSRFRTPYLMYSANGRFKGE</sequence>
<accession>A0AAW2LGJ5</accession>
<gene>
    <name evidence="1" type="ORF">Sradi_5562300</name>
</gene>